<proteinExistence type="predicted"/>
<evidence type="ECO:0000256" key="1">
    <source>
        <dbReference type="SAM" id="MobiDB-lite"/>
    </source>
</evidence>
<dbReference type="Proteomes" id="UP001107558">
    <property type="component" value="Chromosome 3"/>
</dbReference>
<name>A0A9J6BWM5_POLVA</name>
<reference evidence="3" key="1">
    <citation type="submission" date="2021-03" db="EMBL/GenBank/DDBJ databases">
        <title>Chromosome level genome of the anhydrobiotic midge Polypedilum vanderplanki.</title>
        <authorList>
            <person name="Yoshida Y."/>
            <person name="Kikawada T."/>
            <person name="Gusev O."/>
        </authorList>
    </citation>
    <scope>NUCLEOTIDE SEQUENCE</scope>
    <source>
        <strain evidence="3">NIAS01</strain>
        <tissue evidence="3">Whole body or cell culture</tissue>
    </source>
</reference>
<evidence type="ECO:0000313" key="3">
    <source>
        <dbReference type="EMBL" id="KAG5673917.1"/>
    </source>
</evidence>
<keyword evidence="4" id="KW-1185">Reference proteome</keyword>
<dbReference type="OrthoDB" id="1903104at2759"/>
<feature type="compositionally biased region" description="Basic and acidic residues" evidence="1">
    <location>
        <begin position="178"/>
        <end position="191"/>
    </location>
</feature>
<gene>
    <name evidence="3" type="ORF">PVAND_003918</name>
</gene>
<feature type="domain" description="DPF1-3 N-terminal" evidence="2">
    <location>
        <begin position="28"/>
        <end position="96"/>
    </location>
</feature>
<dbReference type="Pfam" id="PF14051">
    <property type="entry name" value="DPF1-3_N"/>
    <property type="match status" value="1"/>
</dbReference>
<feature type="compositionally biased region" description="Acidic residues" evidence="1">
    <location>
        <begin position="192"/>
        <end position="210"/>
    </location>
</feature>
<feature type="compositionally biased region" description="Low complexity" evidence="1">
    <location>
        <begin position="271"/>
        <end position="280"/>
    </location>
</feature>
<protein>
    <recommendedName>
        <fullName evidence="2">DPF1-3 N-terminal domain-containing protein</fullName>
    </recommendedName>
</protein>
<feature type="compositionally biased region" description="Basic residues" evidence="1">
    <location>
        <begin position="217"/>
        <end position="230"/>
    </location>
</feature>
<evidence type="ECO:0000259" key="2">
    <source>
        <dbReference type="Pfam" id="PF14051"/>
    </source>
</evidence>
<comment type="caution">
    <text evidence="3">The sequence shown here is derived from an EMBL/GenBank/DDBJ whole genome shotgun (WGS) entry which is preliminary data.</text>
</comment>
<accession>A0A9J6BWM5</accession>
<sequence length="318" mass="35559">MALKVSSTPPEVNINMPNILKIEKLLSDSAYSELIEFSANFNTRLCVERKLRMPFLDPQTGVAQKHSNLYMKRTQRMPGLREGQIYSYPQIRWRNKSNSLKLSSRPFFRFRVNDNCSTNTLASTINHTSISQINSNSNATNNGSSSAASTSNGILDAEASDFQTLIDQESNSLGGADTDSKDSQEVPKDWYYDDMDGNDAVSEEQADSDFDYNINGYKRKKKGPTRKTSRKPKDSNLGGGDDSNSTNSRKRSNGGRSTGTNSRSRKKGTRSTKSSNSSTKDNSREPTFFDIEPPSFDKVQDDLKLSENSTDSFAYRKY</sequence>
<dbReference type="EMBL" id="JADBJN010000003">
    <property type="protein sequence ID" value="KAG5673917.1"/>
    <property type="molecule type" value="Genomic_DNA"/>
</dbReference>
<evidence type="ECO:0000313" key="4">
    <source>
        <dbReference type="Proteomes" id="UP001107558"/>
    </source>
</evidence>
<dbReference type="AlphaFoldDB" id="A0A9J6BWM5"/>
<dbReference type="InterPro" id="IPR025750">
    <property type="entry name" value="DPF1-3_N"/>
</dbReference>
<feature type="region of interest" description="Disordered" evidence="1">
    <location>
        <begin position="170"/>
        <end position="318"/>
    </location>
</feature>
<organism evidence="3 4">
    <name type="scientific">Polypedilum vanderplanki</name>
    <name type="common">Sleeping chironomid midge</name>
    <dbReference type="NCBI Taxonomy" id="319348"/>
    <lineage>
        <taxon>Eukaryota</taxon>
        <taxon>Metazoa</taxon>
        <taxon>Ecdysozoa</taxon>
        <taxon>Arthropoda</taxon>
        <taxon>Hexapoda</taxon>
        <taxon>Insecta</taxon>
        <taxon>Pterygota</taxon>
        <taxon>Neoptera</taxon>
        <taxon>Endopterygota</taxon>
        <taxon>Diptera</taxon>
        <taxon>Nematocera</taxon>
        <taxon>Chironomoidea</taxon>
        <taxon>Chironomidae</taxon>
        <taxon>Chironominae</taxon>
        <taxon>Polypedilum</taxon>
        <taxon>Polypedilum</taxon>
    </lineage>
</organism>